<feature type="transmembrane region" description="Helical" evidence="11">
    <location>
        <begin position="12"/>
        <end position="35"/>
    </location>
</feature>
<dbReference type="RefSeq" id="WP_073091331.1">
    <property type="nucleotide sequence ID" value="NZ_FRBC01000022.1"/>
</dbReference>
<feature type="domain" description="TonB C-terminal" evidence="12">
    <location>
        <begin position="179"/>
        <end position="269"/>
    </location>
</feature>
<keyword evidence="4" id="KW-1003">Cell membrane</keyword>
<organism evidence="13 14">
    <name type="scientific">Selenomonas ruminantium</name>
    <dbReference type="NCBI Taxonomy" id="971"/>
    <lineage>
        <taxon>Bacteria</taxon>
        <taxon>Bacillati</taxon>
        <taxon>Bacillota</taxon>
        <taxon>Negativicutes</taxon>
        <taxon>Selenomonadales</taxon>
        <taxon>Selenomonadaceae</taxon>
        <taxon>Selenomonas</taxon>
    </lineage>
</organism>
<dbReference type="Pfam" id="PF03544">
    <property type="entry name" value="TonB_C"/>
    <property type="match status" value="1"/>
</dbReference>
<evidence type="ECO:0000256" key="3">
    <source>
        <dbReference type="ARBA" id="ARBA00022448"/>
    </source>
</evidence>
<dbReference type="AlphaFoldDB" id="A0A1M6W4Z8"/>
<evidence type="ECO:0000256" key="10">
    <source>
        <dbReference type="SAM" id="MobiDB-lite"/>
    </source>
</evidence>
<evidence type="ECO:0000256" key="6">
    <source>
        <dbReference type="ARBA" id="ARBA00022692"/>
    </source>
</evidence>
<comment type="subcellular location">
    <subcellularLocation>
        <location evidence="1">Cell inner membrane</location>
        <topology evidence="1">Single-pass membrane protein</topology>
        <orientation evidence="1">Periplasmic side</orientation>
    </subcellularLocation>
</comment>
<evidence type="ECO:0000256" key="11">
    <source>
        <dbReference type="SAM" id="Phobius"/>
    </source>
</evidence>
<feature type="compositionally biased region" description="Gly residues" evidence="10">
    <location>
        <begin position="132"/>
        <end position="174"/>
    </location>
</feature>
<keyword evidence="7" id="KW-0653">Protein transport</keyword>
<feature type="region of interest" description="Disordered" evidence="10">
    <location>
        <begin position="55"/>
        <end position="78"/>
    </location>
</feature>
<keyword evidence="3" id="KW-0813">Transport</keyword>
<comment type="similarity">
    <text evidence="2">Belongs to the TonB family.</text>
</comment>
<evidence type="ECO:0000256" key="9">
    <source>
        <dbReference type="ARBA" id="ARBA00023136"/>
    </source>
</evidence>
<evidence type="ECO:0000256" key="2">
    <source>
        <dbReference type="ARBA" id="ARBA00006555"/>
    </source>
</evidence>
<dbReference type="Gene3D" id="3.30.1150.10">
    <property type="match status" value="1"/>
</dbReference>
<accession>A0A1M6W4Z8</accession>
<keyword evidence="9 11" id="KW-0472">Membrane</keyword>
<reference evidence="13 14" key="1">
    <citation type="submission" date="2016-11" db="EMBL/GenBank/DDBJ databases">
        <authorList>
            <person name="Jaros S."/>
            <person name="Januszkiewicz K."/>
            <person name="Wedrychowicz H."/>
        </authorList>
    </citation>
    <scope>NUCLEOTIDE SEQUENCE [LARGE SCALE GENOMIC DNA]</scope>
    <source>
        <strain evidence="13 14">HD4</strain>
    </source>
</reference>
<feature type="compositionally biased region" description="Polar residues" evidence="10">
    <location>
        <begin position="105"/>
        <end position="114"/>
    </location>
</feature>
<keyword evidence="8 11" id="KW-1133">Transmembrane helix</keyword>
<evidence type="ECO:0000313" key="13">
    <source>
        <dbReference type="EMBL" id="SHK88718.1"/>
    </source>
</evidence>
<evidence type="ECO:0000256" key="4">
    <source>
        <dbReference type="ARBA" id="ARBA00022475"/>
    </source>
</evidence>
<dbReference type="InterPro" id="IPR037682">
    <property type="entry name" value="TonB_C"/>
</dbReference>
<feature type="region of interest" description="Disordered" evidence="10">
    <location>
        <begin position="93"/>
        <end position="181"/>
    </location>
</feature>
<dbReference type="NCBIfam" id="TIGR01352">
    <property type="entry name" value="tonB_Cterm"/>
    <property type="match status" value="1"/>
</dbReference>
<dbReference type="GO" id="GO:0015031">
    <property type="term" value="P:protein transport"/>
    <property type="evidence" value="ECO:0007669"/>
    <property type="project" value="UniProtKB-KW"/>
</dbReference>
<dbReference type="GO" id="GO:0055085">
    <property type="term" value="P:transmembrane transport"/>
    <property type="evidence" value="ECO:0007669"/>
    <property type="project" value="InterPro"/>
</dbReference>
<keyword evidence="6 11" id="KW-0812">Transmembrane</keyword>
<evidence type="ECO:0000259" key="12">
    <source>
        <dbReference type="PROSITE" id="PS52015"/>
    </source>
</evidence>
<feature type="compositionally biased region" description="Gly residues" evidence="10">
    <location>
        <begin position="55"/>
        <end position="64"/>
    </location>
</feature>
<sequence>MRQEQKAELKAWAVALALHGILFVLVALSGVFLLVKPPQTADPVEVALWEDSGLAGGGEAGGGSPAPDPVPASPPLEVAIPTQNLPQIQESYTKEPQKQQEYRQQHQTQASKVTTPAAGATAGQKQAEANGSGNGTGTATGNGSAAGQGAGTGTGSGAGSGAGTGSGNGNGGNNGHTSTERVAARCTYRPSPAYPESLRQQGVEGSVRVLILVAEDDSIESVEVVKSSGYPAMDAAAASAARGCRFQMNGRRGRYTTTYSFQLADGDDW</sequence>
<dbReference type="PROSITE" id="PS52015">
    <property type="entry name" value="TONB_CTD"/>
    <property type="match status" value="1"/>
</dbReference>
<evidence type="ECO:0000256" key="1">
    <source>
        <dbReference type="ARBA" id="ARBA00004383"/>
    </source>
</evidence>
<dbReference type="GO" id="GO:0005886">
    <property type="term" value="C:plasma membrane"/>
    <property type="evidence" value="ECO:0007669"/>
    <property type="project" value="UniProtKB-SubCell"/>
</dbReference>
<gene>
    <name evidence="13" type="ORF">SAMN05216582_12256</name>
</gene>
<dbReference type="OrthoDB" id="1683332at2"/>
<dbReference type="SUPFAM" id="SSF74653">
    <property type="entry name" value="TolA/TonB C-terminal domain"/>
    <property type="match status" value="1"/>
</dbReference>
<dbReference type="InterPro" id="IPR006260">
    <property type="entry name" value="TonB/TolA_C"/>
</dbReference>
<evidence type="ECO:0000313" key="14">
    <source>
        <dbReference type="Proteomes" id="UP000184263"/>
    </source>
</evidence>
<dbReference type="EMBL" id="FRBC01000022">
    <property type="protein sequence ID" value="SHK88718.1"/>
    <property type="molecule type" value="Genomic_DNA"/>
</dbReference>
<dbReference type="PANTHER" id="PTHR33446">
    <property type="entry name" value="PROTEIN TONB-RELATED"/>
    <property type="match status" value="1"/>
</dbReference>
<feature type="compositionally biased region" description="Basic and acidic residues" evidence="10">
    <location>
        <begin position="93"/>
        <end position="104"/>
    </location>
</feature>
<name>A0A1M6W4Z8_SELRU</name>
<keyword evidence="5" id="KW-0997">Cell inner membrane</keyword>
<proteinExistence type="inferred from homology"/>
<evidence type="ECO:0000256" key="8">
    <source>
        <dbReference type="ARBA" id="ARBA00022989"/>
    </source>
</evidence>
<dbReference type="Proteomes" id="UP000184263">
    <property type="component" value="Unassembled WGS sequence"/>
</dbReference>
<protein>
    <submittedName>
        <fullName evidence="13">TonB family C-terminal domain-containing protein</fullName>
    </submittedName>
</protein>
<evidence type="ECO:0000256" key="7">
    <source>
        <dbReference type="ARBA" id="ARBA00022927"/>
    </source>
</evidence>
<evidence type="ECO:0000256" key="5">
    <source>
        <dbReference type="ARBA" id="ARBA00022519"/>
    </source>
</evidence>
<dbReference type="InterPro" id="IPR051045">
    <property type="entry name" value="TonB-dependent_transducer"/>
</dbReference>